<dbReference type="GO" id="GO:0005634">
    <property type="term" value="C:nucleus"/>
    <property type="evidence" value="ECO:0007669"/>
    <property type="project" value="UniProtKB-SubCell"/>
</dbReference>
<dbReference type="GO" id="GO:0000978">
    <property type="term" value="F:RNA polymerase II cis-regulatory region sequence-specific DNA binding"/>
    <property type="evidence" value="ECO:0000318"/>
    <property type="project" value="GO_Central"/>
</dbReference>
<proteinExistence type="predicted"/>
<evidence type="ECO:0000313" key="7">
    <source>
        <dbReference type="EMBL" id="OTG18395.1"/>
    </source>
</evidence>
<dbReference type="PANTHER" id="PTHR11945:SF776">
    <property type="entry name" value="AGAMOUS-LIKE 50-RELATED"/>
    <property type="match status" value="1"/>
</dbReference>
<evidence type="ECO:0000256" key="4">
    <source>
        <dbReference type="ARBA" id="ARBA00023163"/>
    </source>
</evidence>
<comment type="subcellular location">
    <subcellularLocation>
        <location evidence="1">Nucleus</location>
    </subcellularLocation>
</comment>
<dbReference type="PRINTS" id="PR00404">
    <property type="entry name" value="MADSDOMAIN"/>
</dbReference>
<keyword evidence="5" id="KW-0539">Nucleus</keyword>
<dbReference type="GO" id="GO:0006357">
    <property type="term" value="P:regulation of transcription by RNA polymerase II"/>
    <property type="evidence" value="ECO:0000318"/>
    <property type="project" value="GO_Central"/>
</dbReference>
<dbReference type="InterPro" id="IPR036879">
    <property type="entry name" value="TF_MADSbox_sf"/>
</dbReference>
<keyword evidence="3" id="KW-0238">DNA-binding</keyword>
<dbReference type="GO" id="GO:0046983">
    <property type="term" value="F:protein dimerization activity"/>
    <property type="evidence" value="ECO:0007669"/>
    <property type="project" value="InterPro"/>
</dbReference>
<dbReference type="InParanoid" id="A0A251U4Y4"/>
<dbReference type="Gene3D" id="3.40.1810.10">
    <property type="entry name" value="Transcription factor, MADS-box"/>
    <property type="match status" value="1"/>
</dbReference>
<dbReference type="PANTHER" id="PTHR11945">
    <property type="entry name" value="MADS BOX PROTEIN"/>
    <property type="match status" value="1"/>
</dbReference>
<keyword evidence="4" id="KW-0804">Transcription</keyword>
<feature type="domain" description="MADS-box" evidence="6">
    <location>
        <begin position="7"/>
        <end position="67"/>
    </location>
</feature>
<name>A0A251U4Y4_HELAN</name>
<evidence type="ECO:0000256" key="5">
    <source>
        <dbReference type="ARBA" id="ARBA00023242"/>
    </source>
</evidence>
<dbReference type="PROSITE" id="PS50066">
    <property type="entry name" value="MADS_BOX_2"/>
    <property type="match status" value="1"/>
</dbReference>
<protein>
    <submittedName>
        <fullName evidence="7">Putative transcription factor, MADS-box</fullName>
    </submittedName>
</protein>
<reference evidence="8" key="1">
    <citation type="journal article" date="2017" name="Nature">
        <title>The sunflower genome provides insights into oil metabolism, flowering and Asterid evolution.</title>
        <authorList>
            <person name="Badouin H."/>
            <person name="Gouzy J."/>
            <person name="Grassa C.J."/>
            <person name="Murat F."/>
            <person name="Staton S.E."/>
            <person name="Cottret L."/>
            <person name="Lelandais-Briere C."/>
            <person name="Owens G.L."/>
            <person name="Carrere S."/>
            <person name="Mayjonade B."/>
            <person name="Legrand L."/>
            <person name="Gill N."/>
            <person name="Kane N.C."/>
            <person name="Bowers J.E."/>
            <person name="Hubner S."/>
            <person name="Bellec A."/>
            <person name="Berard A."/>
            <person name="Berges H."/>
            <person name="Blanchet N."/>
            <person name="Boniface M.C."/>
            <person name="Brunel D."/>
            <person name="Catrice O."/>
            <person name="Chaidir N."/>
            <person name="Claudel C."/>
            <person name="Donnadieu C."/>
            <person name="Faraut T."/>
            <person name="Fievet G."/>
            <person name="Helmstetter N."/>
            <person name="King M."/>
            <person name="Knapp S.J."/>
            <person name="Lai Z."/>
            <person name="Le Paslier M.C."/>
            <person name="Lippi Y."/>
            <person name="Lorenzon L."/>
            <person name="Mandel J.R."/>
            <person name="Marage G."/>
            <person name="Marchand G."/>
            <person name="Marquand E."/>
            <person name="Bret-Mestries E."/>
            <person name="Morien E."/>
            <person name="Nambeesan S."/>
            <person name="Nguyen T."/>
            <person name="Pegot-Espagnet P."/>
            <person name="Pouilly N."/>
            <person name="Raftis F."/>
            <person name="Sallet E."/>
            <person name="Schiex T."/>
            <person name="Thomas J."/>
            <person name="Vandecasteele C."/>
            <person name="Vares D."/>
            <person name="Vear F."/>
            <person name="Vautrin S."/>
            <person name="Crespi M."/>
            <person name="Mangin B."/>
            <person name="Burke J.M."/>
            <person name="Salse J."/>
            <person name="Munos S."/>
            <person name="Vincourt P."/>
            <person name="Rieseberg L.H."/>
            <person name="Langlade N.B."/>
        </authorList>
    </citation>
    <scope>NUCLEOTIDE SEQUENCE [LARGE SCALE GENOMIC DNA]</scope>
    <source>
        <strain evidence="8">cv. SF193</strain>
    </source>
</reference>
<evidence type="ECO:0000256" key="2">
    <source>
        <dbReference type="ARBA" id="ARBA00023015"/>
    </source>
</evidence>
<evidence type="ECO:0000259" key="6">
    <source>
        <dbReference type="PROSITE" id="PS50066"/>
    </source>
</evidence>
<organism evidence="7 8">
    <name type="scientific">Helianthus annuus</name>
    <name type="common">Common sunflower</name>
    <dbReference type="NCBI Taxonomy" id="4232"/>
    <lineage>
        <taxon>Eukaryota</taxon>
        <taxon>Viridiplantae</taxon>
        <taxon>Streptophyta</taxon>
        <taxon>Embryophyta</taxon>
        <taxon>Tracheophyta</taxon>
        <taxon>Spermatophyta</taxon>
        <taxon>Magnoliopsida</taxon>
        <taxon>eudicotyledons</taxon>
        <taxon>Gunneridae</taxon>
        <taxon>Pentapetalae</taxon>
        <taxon>asterids</taxon>
        <taxon>campanulids</taxon>
        <taxon>Asterales</taxon>
        <taxon>Asteraceae</taxon>
        <taxon>Asteroideae</taxon>
        <taxon>Heliantheae alliance</taxon>
        <taxon>Heliantheae</taxon>
        <taxon>Helianthus</taxon>
    </lineage>
</organism>
<dbReference type="SUPFAM" id="SSF55455">
    <property type="entry name" value="SRF-like"/>
    <property type="match status" value="1"/>
</dbReference>
<dbReference type="OMA" id="TKNHAWI"/>
<keyword evidence="2" id="KW-0805">Transcription regulation</keyword>
<evidence type="ECO:0000313" key="8">
    <source>
        <dbReference type="Proteomes" id="UP000215914"/>
    </source>
</evidence>
<gene>
    <name evidence="7" type="ORF">HannXRQ_Chr08g0222641</name>
</gene>
<dbReference type="InterPro" id="IPR002100">
    <property type="entry name" value="TF_MADSbox"/>
</dbReference>
<dbReference type="AlphaFoldDB" id="A0A251U4Y4"/>
<evidence type="ECO:0000256" key="1">
    <source>
        <dbReference type="ARBA" id="ARBA00004123"/>
    </source>
</evidence>
<sequence length="92" mass="10338">MMHRKRKGRQRIQMTRSKKASTLLVTFSKCCCGLFTNASEISILCGVEIAIIVFSRGKKVFSFGDPSVKMIVDSSLTKNHAWISVVEQVRCL</sequence>
<keyword evidence="8" id="KW-1185">Reference proteome</keyword>
<dbReference type="GO" id="GO:0000981">
    <property type="term" value="F:DNA-binding transcription factor activity, RNA polymerase II-specific"/>
    <property type="evidence" value="ECO:0000318"/>
    <property type="project" value="GO_Central"/>
</dbReference>
<evidence type="ECO:0000256" key="3">
    <source>
        <dbReference type="ARBA" id="ARBA00023125"/>
    </source>
</evidence>
<dbReference type="Pfam" id="PF00319">
    <property type="entry name" value="SRF-TF"/>
    <property type="match status" value="1"/>
</dbReference>
<dbReference type="EMBL" id="CM007897">
    <property type="protein sequence ID" value="OTG18395.1"/>
    <property type="molecule type" value="Genomic_DNA"/>
</dbReference>
<dbReference type="Proteomes" id="UP000215914">
    <property type="component" value="Chromosome 8"/>
</dbReference>
<accession>A0A251U4Y4</accession>
<dbReference type="SMART" id="SM00432">
    <property type="entry name" value="MADS"/>
    <property type="match status" value="1"/>
</dbReference>